<dbReference type="RefSeq" id="WP_169148289.1">
    <property type="nucleotide sequence ID" value="NZ_JABBGA010000035.1"/>
</dbReference>
<keyword evidence="3" id="KW-0732">Signal</keyword>
<comment type="caution">
    <text evidence="5">The sequence shown here is derived from an EMBL/GenBank/DDBJ whole genome shotgun (WGS) entry which is preliminary data.</text>
</comment>
<dbReference type="GO" id="GO:0005576">
    <property type="term" value="C:extracellular region"/>
    <property type="evidence" value="ECO:0007669"/>
    <property type="project" value="UniProtKB-SubCell"/>
</dbReference>
<dbReference type="Proteomes" id="UP000580043">
    <property type="component" value="Unassembled WGS sequence"/>
</dbReference>
<evidence type="ECO:0000313" key="6">
    <source>
        <dbReference type="Proteomes" id="UP000580043"/>
    </source>
</evidence>
<evidence type="ECO:0000256" key="2">
    <source>
        <dbReference type="ARBA" id="ARBA00022525"/>
    </source>
</evidence>
<gene>
    <name evidence="5" type="ORF">HHL15_23725</name>
</gene>
<evidence type="ECO:0000256" key="1">
    <source>
        <dbReference type="ARBA" id="ARBA00004613"/>
    </source>
</evidence>
<feature type="domain" description="SD-repeat containing protein B" evidence="4">
    <location>
        <begin position="441"/>
        <end position="556"/>
    </location>
</feature>
<dbReference type="InterPro" id="IPR013783">
    <property type="entry name" value="Ig-like_fold"/>
</dbReference>
<dbReference type="InterPro" id="IPR051417">
    <property type="entry name" value="SDr/BOS_complex"/>
</dbReference>
<dbReference type="InterPro" id="IPR033764">
    <property type="entry name" value="Sdr_B"/>
</dbReference>
<organism evidence="5 6">
    <name type="scientific">Zoogloea dura</name>
    <dbReference type="NCBI Taxonomy" id="2728840"/>
    <lineage>
        <taxon>Bacteria</taxon>
        <taxon>Pseudomonadati</taxon>
        <taxon>Pseudomonadota</taxon>
        <taxon>Betaproteobacteria</taxon>
        <taxon>Rhodocyclales</taxon>
        <taxon>Zoogloeaceae</taxon>
        <taxon>Zoogloea</taxon>
    </lineage>
</organism>
<keyword evidence="2" id="KW-0964">Secreted</keyword>
<comment type="subcellular location">
    <subcellularLocation>
        <location evidence="1">Secreted</location>
    </subcellularLocation>
</comment>
<protein>
    <submittedName>
        <fullName evidence="5">Cna B-type domain-containing protein</fullName>
    </submittedName>
</protein>
<evidence type="ECO:0000259" key="4">
    <source>
        <dbReference type="Pfam" id="PF17210"/>
    </source>
</evidence>
<name>A0A848G901_9RHOO</name>
<reference evidence="5 6" key="1">
    <citation type="submission" date="2020-04" db="EMBL/GenBank/DDBJ databases">
        <title>Zoogloea sp. G-4-1-14 isolated from soil.</title>
        <authorList>
            <person name="Dahal R.H."/>
        </authorList>
    </citation>
    <scope>NUCLEOTIDE SEQUENCE [LARGE SCALE GENOMIC DNA]</scope>
    <source>
        <strain evidence="5 6">G-4-1-14</strain>
    </source>
</reference>
<feature type="domain" description="SD-repeat containing protein B" evidence="4">
    <location>
        <begin position="567"/>
        <end position="637"/>
    </location>
</feature>
<sequence>MALPRYATSISLCEDTSKTFELFDLLKLADSNYSAINPEKIRLYVKVDGVYQEVTAGYFTAVDKDTLSLDMSSLPNFNGQLEVSVLGTDSTGSGFILDLTVQVTPVNDAPTGADEGVALANGDVYVLGLGDFGFVDAVEGNGFKSVVIDSVPASGVLRLDGVAVVAGQEILASDIAAGKLSYLAPVDAGGAQSFTFQVRDDGGTAGCGGADLDVTPNTITFAVPVPGAISGTVLEDSNNDDIGDTPIPGVTVTLLDSSGKVVATTTTDGSGNYVFNGLPPGSYTVVETNKPTYLDVSDKDGGDLNVIAVSVVSGATSTGNNFVDERPAILGDRVWEDTNANGVQDAGEAGIANVVVQLRDATGAVVQSTTTGADGQYSFSVTPGTYSVAVVKPAGYEISGQDLGGVEAIDSDINAAGQSGLVSLVSGQNNPDVDAGLYKLAELGDKVWYDSNANGVQDAAEAGVQGVRVSLLDAAGNVVSSQNTDAAGNYLFSGLKPGTYSVQFDKATLPAGYAFTTRDAAAATDASDSDADAATGRTIQTVLQSGESDRSWDAGIVATPGAITGTVREDLDNNNTGDAPIAGVTVVLKDSAGNIVASTTTDTSGNYSFNNVPAGNYTVEETNKPGYLDVSDKDGGNPNVIAVTVPAGGTSTGNDFVDERTAALGDKVWLDKNANGVQDAGEAGLAGVTVKLIDASGNVVGTTTTGADGSYLFNNLAPGDYSAQVVAPTGYFLSGKDLGGNDATDSDFDPLTGKTGVVNLSAGESDLSVDAGLYQKASIGDRV</sequence>
<dbReference type="PANTHER" id="PTHR23303:SF15">
    <property type="entry name" value="COLOSSIN-A"/>
    <property type="match status" value="1"/>
</dbReference>
<feature type="non-terminal residue" evidence="5">
    <location>
        <position position="783"/>
    </location>
</feature>
<dbReference type="PANTHER" id="PTHR23303">
    <property type="entry name" value="CARBOXYPEPTIDASE REGULATORY REGION-CONTAINING"/>
    <property type="match status" value="1"/>
</dbReference>
<accession>A0A848G901</accession>
<evidence type="ECO:0000313" key="5">
    <source>
        <dbReference type="EMBL" id="NML28768.1"/>
    </source>
</evidence>
<dbReference type="SUPFAM" id="SSF117074">
    <property type="entry name" value="Hypothetical protein PA1324"/>
    <property type="match status" value="5"/>
</dbReference>
<evidence type="ECO:0000256" key="3">
    <source>
        <dbReference type="ARBA" id="ARBA00022729"/>
    </source>
</evidence>
<dbReference type="AlphaFoldDB" id="A0A848G901"/>
<feature type="domain" description="SD-repeat containing protein B" evidence="4">
    <location>
        <begin position="663"/>
        <end position="773"/>
    </location>
</feature>
<feature type="domain" description="SD-repeat containing protein B" evidence="4">
    <location>
        <begin position="330"/>
        <end position="437"/>
    </location>
</feature>
<keyword evidence="6" id="KW-1185">Reference proteome</keyword>
<dbReference type="Gene3D" id="2.60.40.10">
    <property type="entry name" value="Immunoglobulins"/>
    <property type="match status" value="5"/>
</dbReference>
<proteinExistence type="predicted"/>
<dbReference type="EMBL" id="JABBGA010000035">
    <property type="protein sequence ID" value="NML28768.1"/>
    <property type="molecule type" value="Genomic_DNA"/>
</dbReference>
<dbReference type="Pfam" id="PF17210">
    <property type="entry name" value="SdrD_B"/>
    <property type="match status" value="5"/>
</dbReference>
<feature type="domain" description="SD-repeat containing protein B" evidence="4">
    <location>
        <begin position="230"/>
        <end position="303"/>
    </location>
</feature>